<name>A0ABP8M3I4_9BACT</name>
<dbReference type="Gene3D" id="3.40.1280.10">
    <property type="match status" value="1"/>
</dbReference>
<gene>
    <name evidence="6" type="ORF">GCM10023091_31230</name>
</gene>
<dbReference type="PANTHER" id="PTHR43191:SF2">
    <property type="entry name" value="RRNA METHYLTRANSFERASE 3, MITOCHONDRIAL"/>
    <property type="match status" value="1"/>
</dbReference>
<dbReference type="Proteomes" id="UP001501508">
    <property type="component" value="Unassembled WGS sequence"/>
</dbReference>
<dbReference type="EMBL" id="BAABEY010000029">
    <property type="protein sequence ID" value="GAA4443185.1"/>
    <property type="molecule type" value="Genomic_DNA"/>
</dbReference>
<evidence type="ECO:0000259" key="4">
    <source>
        <dbReference type="Pfam" id="PF00588"/>
    </source>
</evidence>
<organism evidence="6 7">
    <name type="scientific">Ravibacter arvi</name>
    <dbReference type="NCBI Taxonomy" id="2051041"/>
    <lineage>
        <taxon>Bacteria</taxon>
        <taxon>Pseudomonadati</taxon>
        <taxon>Bacteroidota</taxon>
        <taxon>Cytophagia</taxon>
        <taxon>Cytophagales</taxon>
        <taxon>Spirosomataceae</taxon>
        <taxon>Ravibacter</taxon>
    </lineage>
</organism>
<dbReference type="GO" id="GO:0008168">
    <property type="term" value="F:methyltransferase activity"/>
    <property type="evidence" value="ECO:0007669"/>
    <property type="project" value="UniProtKB-KW"/>
</dbReference>
<evidence type="ECO:0000256" key="2">
    <source>
        <dbReference type="ARBA" id="ARBA00022603"/>
    </source>
</evidence>
<reference evidence="7" key="1">
    <citation type="journal article" date="2019" name="Int. J. Syst. Evol. Microbiol.">
        <title>The Global Catalogue of Microorganisms (GCM) 10K type strain sequencing project: providing services to taxonomists for standard genome sequencing and annotation.</title>
        <authorList>
            <consortium name="The Broad Institute Genomics Platform"/>
            <consortium name="The Broad Institute Genome Sequencing Center for Infectious Disease"/>
            <person name="Wu L."/>
            <person name="Ma J."/>
        </authorList>
    </citation>
    <scope>NUCLEOTIDE SEQUENCE [LARGE SCALE GENOMIC DNA]</scope>
    <source>
        <strain evidence="7">JCM 31920</strain>
    </source>
</reference>
<dbReference type="InterPro" id="IPR051259">
    <property type="entry name" value="rRNA_Methyltransferase"/>
</dbReference>
<protein>
    <submittedName>
        <fullName evidence="6">RNA methyltransferase</fullName>
    </submittedName>
</protein>
<evidence type="ECO:0000256" key="3">
    <source>
        <dbReference type="ARBA" id="ARBA00022679"/>
    </source>
</evidence>
<evidence type="ECO:0000313" key="7">
    <source>
        <dbReference type="Proteomes" id="UP001501508"/>
    </source>
</evidence>
<dbReference type="Pfam" id="PF00588">
    <property type="entry name" value="SpoU_methylase"/>
    <property type="match status" value="1"/>
</dbReference>
<dbReference type="Gene3D" id="3.30.1330.30">
    <property type="match status" value="1"/>
</dbReference>
<dbReference type="CDD" id="cd18109">
    <property type="entry name" value="SpoU-like_RNA-MTase"/>
    <property type="match status" value="1"/>
</dbReference>
<evidence type="ECO:0000259" key="5">
    <source>
        <dbReference type="Pfam" id="PF22435"/>
    </source>
</evidence>
<dbReference type="RefSeq" id="WP_345030886.1">
    <property type="nucleotide sequence ID" value="NZ_BAABEY010000029.1"/>
</dbReference>
<keyword evidence="3" id="KW-0808">Transferase</keyword>
<proteinExistence type="inferred from homology"/>
<dbReference type="SUPFAM" id="SSF55315">
    <property type="entry name" value="L30e-like"/>
    <property type="match status" value="1"/>
</dbReference>
<dbReference type="InterPro" id="IPR029028">
    <property type="entry name" value="Alpha/beta_knot_MTases"/>
</dbReference>
<evidence type="ECO:0000256" key="1">
    <source>
        <dbReference type="ARBA" id="ARBA00007228"/>
    </source>
</evidence>
<comment type="similarity">
    <text evidence="1">Belongs to the class IV-like SAM-binding methyltransferase superfamily. RNA methyltransferase TrmH family.</text>
</comment>
<dbReference type="Pfam" id="PF22435">
    <property type="entry name" value="MRM3-like_sub_bind"/>
    <property type="match status" value="1"/>
</dbReference>
<dbReference type="InterPro" id="IPR053888">
    <property type="entry name" value="MRM3-like_sub_bind"/>
</dbReference>
<keyword evidence="2 6" id="KW-0489">Methyltransferase</keyword>
<feature type="domain" description="MRM3-like substrate binding" evidence="5">
    <location>
        <begin position="5"/>
        <end position="78"/>
    </location>
</feature>
<accession>A0ABP8M3I4</accession>
<dbReference type="InterPro" id="IPR029026">
    <property type="entry name" value="tRNA_m1G_MTases_N"/>
</dbReference>
<comment type="caution">
    <text evidence="6">The sequence shown here is derived from an EMBL/GenBank/DDBJ whole genome shotgun (WGS) entry which is preliminary data.</text>
</comment>
<dbReference type="InterPro" id="IPR001537">
    <property type="entry name" value="SpoU_MeTrfase"/>
</dbReference>
<feature type="domain" description="tRNA/rRNA methyltransferase SpoU type" evidence="4">
    <location>
        <begin position="106"/>
        <end position="242"/>
    </location>
</feature>
<dbReference type="InterPro" id="IPR029064">
    <property type="entry name" value="Ribosomal_eL30-like_sf"/>
</dbReference>
<keyword evidence="7" id="KW-1185">Reference proteome</keyword>
<dbReference type="SUPFAM" id="SSF75217">
    <property type="entry name" value="alpha/beta knot"/>
    <property type="match status" value="1"/>
</dbReference>
<sequence>MLSKNQIKYYKSLQIKKFRQIHQSFTVEGAKSVVELLESDFEVELVAATEDFLDSHATLLRATGVDTVPATEGDLAQIGSFQSNNACVAIAKTKENRFTDVSGQEIVIVLDDIRDPGNLGTIIRIADWYGFPKIVCSVTTTDFYNPKVIAASMGSFTRVQMYYAELPAYLETAAPAPVFGTFLEGASVYDAVFGPKGGYLVLGNEANGISGEVAAYVTEKISIPRFGGAESLNAGIATAVVCDNIRRQWK</sequence>
<dbReference type="GO" id="GO:0032259">
    <property type="term" value="P:methylation"/>
    <property type="evidence" value="ECO:0007669"/>
    <property type="project" value="UniProtKB-KW"/>
</dbReference>
<evidence type="ECO:0000313" key="6">
    <source>
        <dbReference type="EMBL" id="GAA4443185.1"/>
    </source>
</evidence>
<dbReference type="PANTHER" id="PTHR43191">
    <property type="entry name" value="RRNA METHYLTRANSFERASE 3"/>
    <property type="match status" value="1"/>
</dbReference>